<proteinExistence type="predicted"/>
<comment type="caution">
    <text evidence="1">The sequence shown here is derived from an EMBL/GenBank/DDBJ whole genome shotgun (WGS) entry which is preliminary data.</text>
</comment>
<dbReference type="Proteomes" id="UP001205560">
    <property type="component" value="Unassembled WGS sequence"/>
</dbReference>
<accession>A0ABT2A5G0</accession>
<name>A0ABT2A5G0_9BURK</name>
<protein>
    <submittedName>
        <fullName evidence="1">AlpA family phage regulatory protein</fullName>
    </submittedName>
</protein>
<dbReference type="Gene3D" id="1.10.238.160">
    <property type="match status" value="1"/>
</dbReference>
<sequence>MSSTERTTLTLHETGYVRQSQLVGKKGAPGIIPFSPATLWRKVAAGQFPAPVKLSAGVTAWRVEDVRAWLDTPR</sequence>
<dbReference type="EMBL" id="JANUGX010000008">
    <property type="protein sequence ID" value="MCS0589330.1"/>
    <property type="molecule type" value="Genomic_DNA"/>
</dbReference>
<keyword evidence="2" id="KW-1185">Reference proteome</keyword>
<organism evidence="1 2">
    <name type="scientific">Massilia norwichensis</name>
    <dbReference type="NCBI Taxonomy" id="1442366"/>
    <lineage>
        <taxon>Bacteria</taxon>
        <taxon>Pseudomonadati</taxon>
        <taxon>Pseudomonadota</taxon>
        <taxon>Betaproteobacteria</taxon>
        <taxon>Burkholderiales</taxon>
        <taxon>Oxalobacteraceae</taxon>
        <taxon>Telluria group</taxon>
        <taxon>Massilia</taxon>
    </lineage>
</organism>
<dbReference type="RefSeq" id="WP_258845094.1">
    <property type="nucleotide sequence ID" value="NZ_JANUGX010000008.1"/>
</dbReference>
<evidence type="ECO:0000313" key="1">
    <source>
        <dbReference type="EMBL" id="MCS0589330.1"/>
    </source>
</evidence>
<evidence type="ECO:0000313" key="2">
    <source>
        <dbReference type="Proteomes" id="UP001205560"/>
    </source>
</evidence>
<gene>
    <name evidence="1" type="ORF">NX782_08935</name>
</gene>
<reference evidence="1 2" key="1">
    <citation type="submission" date="2022-08" db="EMBL/GenBank/DDBJ databases">
        <title>Reclassification of Massilia species as members of the genera Telluria, Duganella, Pseudoduganella, Mokoshia gen. nov. and Zemynaea gen. nov. using orthogonal and non-orthogonal genome-based approaches.</title>
        <authorList>
            <person name="Bowman J.P."/>
        </authorList>
    </citation>
    <scope>NUCLEOTIDE SEQUENCE [LARGE SCALE GENOMIC DNA]</scope>
    <source>
        <strain evidence="1 2">LMG 28164</strain>
    </source>
</reference>